<sequence length="174" mass="20068">MDASNPERSQEKPERSPNRSESVSNFDRGQIKARQKKTSIQSSSEKSVTFGTKLIQQSSDCKGQSIGLPNISERSSSNRKAGEKSWNRQRSYTESSIDLMAVRKRVKARYQKRESLKNNTTEEQDDECSDSENLTGLREKRQVLIHGLSYYKYRMVVDWLRHSRLPSRIVLPVI</sequence>
<evidence type="ECO:0000313" key="2">
    <source>
        <dbReference type="EMBL" id="EDV25245.1"/>
    </source>
</evidence>
<dbReference type="EMBL" id="DS985245">
    <property type="protein sequence ID" value="EDV25245.1"/>
    <property type="molecule type" value="Genomic_DNA"/>
</dbReference>
<dbReference type="AlphaFoldDB" id="B3RX53"/>
<dbReference type="InParanoid" id="B3RX53"/>
<name>B3RX53_TRIAD</name>
<feature type="compositionally biased region" description="Polar residues" evidence="1">
    <location>
        <begin position="38"/>
        <end position="62"/>
    </location>
</feature>
<gene>
    <name evidence="2" type="ORF">TRIADDRAFT_57000</name>
</gene>
<dbReference type="Proteomes" id="UP000009022">
    <property type="component" value="Unassembled WGS sequence"/>
</dbReference>
<organism evidence="2 3">
    <name type="scientific">Trichoplax adhaerens</name>
    <name type="common">Trichoplax reptans</name>
    <dbReference type="NCBI Taxonomy" id="10228"/>
    <lineage>
        <taxon>Eukaryota</taxon>
        <taxon>Metazoa</taxon>
        <taxon>Placozoa</taxon>
        <taxon>Uniplacotomia</taxon>
        <taxon>Trichoplacea</taxon>
        <taxon>Trichoplacidae</taxon>
        <taxon>Trichoplax</taxon>
    </lineage>
</organism>
<dbReference type="CTD" id="6754348"/>
<proteinExistence type="predicted"/>
<accession>B3RX53</accession>
<keyword evidence="3" id="KW-1185">Reference proteome</keyword>
<dbReference type="GeneID" id="6754348"/>
<feature type="region of interest" description="Disordered" evidence="1">
    <location>
        <begin position="109"/>
        <end position="132"/>
    </location>
</feature>
<feature type="compositionally biased region" description="Basic and acidic residues" evidence="1">
    <location>
        <begin position="8"/>
        <end position="18"/>
    </location>
</feature>
<evidence type="ECO:0000256" key="1">
    <source>
        <dbReference type="SAM" id="MobiDB-lite"/>
    </source>
</evidence>
<dbReference type="HOGENOM" id="CLU_1542069_0_0_1"/>
<dbReference type="KEGG" id="tad:TRIADDRAFT_57000"/>
<reference evidence="2 3" key="1">
    <citation type="journal article" date="2008" name="Nature">
        <title>The Trichoplax genome and the nature of placozoans.</title>
        <authorList>
            <person name="Srivastava M."/>
            <person name="Begovic E."/>
            <person name="Chapman J."/>
            <person name="Putnam N.H."/>
            <person name="Hellsten U."/>
            <person name="Kawashima T."/>
            <person name="Kuo A."/>
            <person name="Mitros T."/>
            <person name="Salamov A."/>
            <person name="Carpenter M.L."/>
            <person name="Signorovitch A.Y."/>
            <person name="Moreno M.A."/>
            <person name="Kamm K."/>
            <person name="Grimwood J."/>
            <person name="Schmutz J."/>
            <person name="Shapiro H."/>
            <person name="Grigoriev I.V."/>
            <person name="Buss L.W."/>
            <person name="Schierwater B."/>
            <person name="Dellaporta S.L."/>
            <person name="Rokhsar D.S."/>
        </authorList>
    </citation>
    <scope>NUCLEOTIDE SEQUENCE [LARGE SCALE GENOMIC DNA]</scope>
    <source>
        <strain evidence="2 3">Grell-BS-1999</strain>
    </source>
</reference>
<dbReference type="RefSeq" id="XP_002113135.1">
    <property type="nucleotide sequence ID" value="XM_002113099.1"/>
</dbReference>
<feature type="region of interest" description="Disordered" evidence="1">
    <location>
        <begin position="1"/>
        <end position="91"/>
    </location>
</feature>
<protein>
    <submittedName>
        <fullName evidence="2">Uncharacterized protein</fullName>
    </submittedName>
</protein>
<evidence type="ECO:0000313" key="3">
    <source>
        <dbReference type="Proteomes" id="UP000009022"/>
    </source>
</evidence>